<dbReference type="EMBL" id="CP012328">
    <property type="protein sequence ID" value="AKU79624.1"/>
    <property type="molecule type" value="Genomic_DNA"/>
</dbReference>
<reference evidence="1 2" key="1">
    <citation type="journal article" date="2015" name="Genome Announc.">
        <title>Complete Genome Sequence of Spiroplasma turonicum Strain Tab4cT, a Parasite of a Horse Fly, Haematopota sp. (Diptera: Tabanidae).</title>
        <authorList>
            <person name="Davis R.E."/>
            <person name="Shao J."/>
            <person name="Zhao Y."/>
            <person name="Gasparich G.E."/>
            <person name="Gaynor B.J."/>
            <person name="Donofrio N."/>
        </authorList>
    </citation>
    <scope>NUCLEOTIDE SEQUENCE [LARGE SCALE GENOMIC DNA]</scope>
    <source>
        <strain evidence="1 2">Tab4c</strain>
    </source>
</reference>
<proteinExistence type="predicted"/>
<name>A0A0K1P620_9MOLU</name>
<gene>
    <name evidence="1" type="ORF">STURON_00378</name>
</gene>
<organism evidence="1 2">
    <name type="scientific">Spiroplasma turonicum</name>
    <dbReference type="NCBI Taxonomy" id="216946"/>
    <lineage>
        <taxon>Bacteria</taxon>
        <taxon>Bacillati</taxon>
        <taxon>Mycoplasmatota</taxon>
        <taxon>Mollicutes</taxon>
        <taxon>Entomoplasmatales</taxon>
        <taxon>Spiroplasmataceae</taxon>
        <taxon>Spiroplasma</taxon>
    </lineage>
</organism>
<dbReference type="AlphaFoldDB" id="A0A0K1P620"/>
<dbReference type="PATRIC" id="fig|216946.3.peg.378"/>
<keyword evidence="2" id="KW-1185">Reference proteome</keyword>
<evidence type="ECO:0000313" key="2">
    <source>
        <dbReference type="Proteomes" id="UP000067243"/>
    </source>
</evidence>
<sequence>MKKEENNFVIKRFILPKTNNFLIQDLVYPQVTPDDFKMVNSINNVFVEEKSALLGIFKNDKSTYVTFIYDKKDEKITSYFNQYWEIIENKEKNIEFFVTNCSLILCDNLLISSDYFNKFNEEEKTFYSALNKFRFENPSMGQEYLKMKFFAGFIKGNNFFK</sequence>
<accession>A0A0K1P620</accession>
<dbReference type="KEGG" id="stur:STURON_00378"/>
<dbReference type="STRING" id="216946.STURO_v1c03770"/>
<protein>
    <submittedName>
        <fullName evidence="1">Uncharacterized protein</fullName>
    </submittedName>
</protein>
<dbReference type="Proteomes" id="UP000067243">
    <property type="component" value="Chromosome"/>
</dbReference>
<evidence type="ECO:0000313" key="1">
    <source>
        <dbReference type="EMBL" id="AKU79624.1"/>
    </source>
</evidence>